<organism evidence="2 3">
    <name type="scientific">Leucosporidium creatinivorum</name>
    <dbReference type="NCBI Taxonomy" id="106004"/>
    <lineage>
        <taxon>Eukaryota</taxon>
        <taxon>Fungi</taxon>
        <taxon>Dikarya</taxon>
        <taxon>Basidiomycota</taxon>
        <taxon>Pucciniomycotina</taxon>
        <taxon>Microbotryomycetes</taxon>
        <taxon>Leucosporidiales</taxon>
        <taxon>Leucosporidium</taxon>
    </lineage>
</organism>
<dbReference type="InParanoid" id="A0A1Y2G816"/>
<comment type="caution">
    <text evidence="2">The sequence shown here is derived from an EMBL/GenBank/DDBJ whole genome shotgun (WGS) entry which is preliminary data.</text>
</comment>
<evidence type="ECO:0000256" key="1">
    <source>
        <dbReference type="ARBA" id="ARBA00005437"/>
    </source>
</evidence>
<keyword evidence="3" id="KW-1185">Reference proteome</keyword>
<proteinExistence type="inferred from homology"/>
<protein>
    <submittedName>
        <fullName evidence="2">DUF567 domain protein</fullName>
    </submittedName>
</protein>
<dbReference type="OrthoDB" id="97518at2759"/>
<dbReference type="InterPro" id="IPR038595">
    <property type="entry name" value="LOR_sf"/>
</dbReference>
<dbReference type="PANTHER" id="PTHR31087:SF161">
    <property type="entry name" value="TUBBY C 2 FAMILY PROTEIN"/>
    <property type="match status" value="1"/>
</dbReference>
<dbReference type="Proteomes" id="UP000193467">
    <property type="component" value="Unassembled WGS sequence"/>
</dbReference>
<evidence type="ECO:0000313" key="2">
    <source>
        <dbReference type="EMBL" id="ORY92698.1"/>
    </source>
</evidence>
<dbReference type="EMBL" id="MCGR01000001">
    <property type="protein sequence ID" value="ORY92698.1"/>
    <property type="molecule type" value="Genomic_DNA"/>
</dbReference>
<dbReference type="Pfam" id="PF04525">
    <property type="entry name" value="LOR"/>
    <property type="match status" value="1"/>
</dbReference>
<gene>
    <name evidence="2" type="ORF">BCR35DRAFT_298198</name>
</gene>
<comment type="similarity">
    <text evidence="1">Belongs to the LOR family.</text>
</comment>
<dbReference type="AlphaFoldDB" id="A0A1Y2G816"/>
<name>A0A1Y2G816_9BASI</name>
<dbReference type="InterPro" id="IPR025659">
    <property type="entry name" value="Tubby-like_C"/>
</dbReference>
<dbReference type="PANTHER" id="PTHR31087">
    <property type="match status" value="1"/>
</dbReference>
<dbReference type="SUPFAM" id="SSF54518">
    <property type="entry name" value="Tubby C-terminal domain-like"/>
    <property type="match status" value="1"/>
</dbReference>
<evidence type="ECO:0000313" key="3">
    <source>
        <dbReference type="Proteomes" id="UP000193467"/>
    </source>
</evidence>
<reference evidence="2 3" key="1">
    <citation type="submission" date="2016-07" db="EMBL/GenBank/DDBJ databases">
        <title>Pervasive Adenine N6-methylation of Active Genes in Fungi.</title>
        <authorList>
            <consortium name="DOE Joint Genome Institute"/>
            <person name="Mondo S.J."/>
            <person name="Dannebaum R.O."/>
            <person name="Kuo R.C."/>
            <person name="Labutti K."/>
            <person name="Haridas S."/>
            <person name="Kuo A."/>
            <person name="Salamov A."/>
            <person name="Ahrendt S.R."/>
            <person name="Lipzen A."/>
            <person name="Sullivan W."/>
            <person name="Andreopoulos W.B."/>
            <person name="Clum A."/>
            <person name="Lindquist E."/>
            <person name="Daum C."/>
            <person name="Ramamoorthy G.K."/>
            <person name="Gryganskyi A."/>
            <person name="Culley D."/>
            <person name="Magnuson J.K."/>
            <person name="James T.Y."/>
            <person name="O'Malley M.A."/>
            <person name="Stajich J.E."/>
            <person name="Spatafora J.W."/>
            <person name="Visel A."/>
            <person name="Grigoriev I.V."/>
        </authorList>
    </citation>
    <scope>NUCLEOTIDE SEQUENCE [LARGE SCALE GENOMIC DNA]</scope>
    <source>
        <strain evidence="2 3">62-1032</strain>
    </source>
</reference>
<dbReference type="Gene3D" id="2.40.160.200">
    <property type="entry name" value="LURP1-related"/>
    <property type="match status" value="1"/>
</dbReference>
<dbReference type="InterPro" id="IPR007612">
    <property type="entry name" value="LOR"/>
</dbReference>
<accession>A0A1Y2G816</accession>
<sequence length="204" mass="22454">MGLFSSSTPANLQPFQPPLGVNLNYAVPQPTTLVLKERAFTFSGDDFQVRDAAGVTVCRVEGKAIGFGDKKNFKDTNGNQLFQLRTKLIAIKKTFVATDPSDKEIFVVKKKMALMGSKMVATFTNASDGREIELVCRGNIIDKQCTVTVGDDERPVATISRQVMNMREIFTDNQTYFVTVAPNVDLVLMAALAVCFDECEHEGN</sequence>